<evidence type="ECO:0000256" key="1">
    <source>
        <dbReference type="ARBA" id="ARBA00022617"/>
    </source>
</evidence>
<dbReference type="GO" id="GO:0020037">
    <property type="term" value="F:heme binding"/>
    <property type="evidence" value="ECO:0007669"/>
    <property type="project" value="TreeGrafter"/>
</dbReference>
<accession>A0A915BP87</accession>
<dbReference type="PROSITE" id="PS50255">
    <property type="entry name" value="CYTOCHROME_B5_2"/>
    <property type="match status" value="1"/>
</dbReference>
<dbReference type="FunFam" id="3.10.120.10:FF:000007">
    <property type="entry name" value="Sulfite oxidase, mitochondrial"/>
    <property type="match status" value="1"/>
</dbReference>
<feature type="signal peptide" evidence="5">
    <location>
        <begin position="1"/>
        <end position="30"/>
    </location>
</feature>
<evidence type="ECO:0000256" key="5">
    <source>
        <dbReference type="SAM" id="SignalP"/>
    </source>
</evidence>
<dbReference type="InterPro" id="IPR050668">
    <property type="entry name" value="Cytochrome_b5"/>
</dbReference>
<evidence type="ECO:0000256" key="2">
    <source>
        <dbReference type="ARBA" id="ARBA00022723"/>
    </source>
</evidence>
<feature type="chain" id="PRO_5037057737" evidence="5">
    <location>
        <begin position="31"/>
        <end position="112"/>
    </location>
</feature>
<dbReference type="GO" id="GO:0016020">
    <property type="term" value="C:membrane"/>
    <property type="evidence" value="ECO:0007669"/>
    <property type="project" value="TreeGrafter"/>
</dbReference>
<dbReference type="InterPro" id="IPR036400">
    <property type="entry name" value="Cyt_B5-like_heme/steroid_sf"/>
</dbReference>
<evidence type="ECO:0000256" key="4">
    <source>
        <dbReference type="ARBA" id="ARBA00038168"/>
    </source>
</evidence>
<dbReference type="WBParaSite" id="PgR049_g044_t01">
    <property type="protein sequence ID" value="PgR049_g044_t01"/>
    <property type="gene ID" value="PgR049_g044"/>
</dbReference>
<keyword evidence="7" id="KW-1185">Reference proteome</keyword>
<protein>
    <submittedName>
        <fullName evidence="8">Cytochrome b5 heme-binding domain-containing protein</fullName>
    </submittedName>
</protein>
<organism evidence="7 8">
    <name type="scientific">Parascaris univalens</name>
    <name type="common">Nematode worm</name>
    <dbReference type="NCBI Taxonomy" id="6257"/>
    <lineage>
        <taxon>Eukaryota</taxon>
        <taxon>Metazoa</taxon>
        <taxon>Ecdysozoa</taxon>
        <taxon>Nematoda</taxon>
        <taxon>Chromadorea</taxon>
        <taxon>Rhabditida</taxon>
        <taxon>Spirurina</taxon>
        <taxon>Ascaridomorpha</taxon>
        <taxon>Ascaridoidea</taxon>
        <taxon>Ascarididae</taxon>
        <taxon>Parascaris</taxon>
    </lineage>
</organism>
<sequence>MAFITSSRIRWLYIVLSLMAILISQNIAMACGDKKFTKEEVAKHNTENDLWIIYDGEVHDMTSFYKEHPGGKVILNKAGQDVTWVLKTLAPHVKAADTVMKKLKQTCIGKVK</sequence>
<keyword evidence="1" id="KW-0349">Heme</keyword>
<dbReference type="InterPro" id="IPR001199">
    <property type="entry name" value="Cyt_B5-like_heme/steroid-bd"/>
</dbReference>
<dbReference type="Pfam" id="PF00173">
    <property type="entry name" value="Cyt-b5"/>
    <property type="match status" value="1"/>
</dbReference>
<comment type="similarity">
    <text evidence="4">Belongs to the cytochrome b5 family.</text>
</comment>
<dbReference type="GO" id="GO:0046872">
    <property type="term" value="F:metal ion binding"/>
    <property type="evidence" value="ECO:0007669"/>
    <property type="project" value="UniProtKB-KW"/>
</dbReference>
<reference evidence="8" key="1">
    <citation type="submission" date="2022-11" db="UniProtKB">
        <authorList>
            <consortium name="WormBaseParasite"/>
        </authorList>
    </citation>
    <scope>IDENTIFICATION</scope>
</reference>
<evidence type="ECO:0000256" key="3">
    <source>
        <dbReference type="ARBA" id="ARBA00023004"/>
    </source>
</evidence>
<name>A0A915BP87_PARUN</name>
<dbReference type="PANTHER" id="PTHR19359">
    <property type="entry name" value="CYTOCHROME B5"/>
    <property type="match status" value="1"/>
</dbReference>
<dbReference type="Gene3D" id="3.10.120.10">
    <property type="entry name" value="Cytochrome b5-like heme/steroid binding domain"/>
    <property type="match status" value="1"/>
</dbReference>
<evidence type="ECO:0000313" key="8">
    <source>
        <dbReference type="WBParaSite" id="PgR049_g044_t01"/>
    </source>
</evidence>
<dbReference type="SUPFAM" id="SSF55856">
    <property type="entry name" value="Cytochrome b5-like heme/steroid binding domain"/>
    <property type="match status" value="1"/>
</dbReference>
<keyword evidence="5" id="KW-0732">Signal</keyword>
<keyword evidence="2" id="KW-0479">Metal-binding</keyword>
<evidence type="ECO:0000259" key="6">
    <source>
        <dbReference type="PROSITE" id="PS50255"/>
    </source>
</evidence>
<dbReference type="AlphaFoldDB" id="A0A915BP87"/>
<dbReference type="SMART" id="SM01117">
    <property type="entry name" value="Cyt-b5"/>
    <property type="match status" value="1"/>
</dbReference>
<keyword evidence="3" id="KW-0408">Iron</keyword>
<evidence type="ECO:0000313" key="7">
    <source>
        <dbReference type="Proteomes" id="UP000887569"/>
    </source>
</evidence>
<dbReference type="Proteomes" id="UP000887569">
    <property type="component" value="Unplaced"/>
</dbReference>
<feature type="domain" description="Cytochrome b5 heme-binding" evidence="6">
    <location>
        <begin position="33"/>
        <end position="112"/>
    </location>
</feature>
<proteinExistence type="inferred from homology"/>